<protein>
    <submittedName>
        <fullName evidence="1">Uncharacterized protein</fullName>
    </submittedName>
</protein>
<proteinExistence type="predicted"/>
<reference evidence="2" key="1">
    <citation type="journal article" date="2022" name="Mol. Ecol. Resour.">
        <title>The genomes of chicory, endive, great burdock and yacon provide insights into Asteraceae palaeo-polyploidization history and plant inulin production.</title>
        <authorList>
            <person name="Fan W."/>
            <person name="Wang S."/>
            <person name="Wang H."/>
            <person name="Wang A."/>
            <person name="Jiang F."/>
            <person name="Liu H."/>
            <person name="Zhao H."/>
            <person name="Xu D."/>
            <person name="Zhang Y."/>
        </authorList>
    </citation>
    <scope>NUCLEOTIDE SEQUENCE [LARGE SCALE GENOMIC DNA]</scope>
    <source>
        <strain evidence="2">cv. Niubang</strain>
    </source>
</reference>
<evidence type="ECO:0000313" key="2">
    <source>
        <dbReference type="Proteomes" id="UP001055879"/>
    </source>
</evidence>
<keyword evidence="2" id="KW-1185">Reference proteome</keyword>
<accession>A0ACB8ZY13</accession>
<sequence length="70" mass="7700">MCEISCGKHGLVSNLVNTSFLFFKVGMRFKRLGLTPRSDADGSRLTARANGARRDAHGEMPFSKSLLVRS</sequence>
<comment type="caution">
    <text evidence="1">The sequence shown here is derived from an EMBL/GenBank/DDBJ whole genome shotgun (WGS) entry which is preliminary data.</text>
</comment>
<organism evidence="1 2">
    <name type="scientific">Arctium lappa</name>
    <name type="common">Greater burdock</name>
    <name type="synonym">Lappa major</name>
    <dbReference type="NCBI Taxonomy" id="4217"/>
    <lineage>
        <taxon>Eukaryota</taxon>
        <taxon>Viridiplantae</taxon>
        <taxon>Streptophyta</taxon>
        <taxon>Embryophyta</taxon>
        <taxon>Tracheophyta</taxon>
        <taxon>Spermatophyta</taxon>
        <taxon>Magnoliopsida</taxon>
        <taxon>eudicotyledons</taxon>
        <taxon>Gunneridae</taxon>
        <taxon>Pentapetalae</taxon>
        <taxon>asterids</taxon>
        <taxon>campanulids</taxon>
        <taxon>Asterales</taxon>
        <taxon>Asteraceae</taxon>
        <taxon>Carduoideae</taxon>
        <taxon>Cardueae</taxon>
        <taxon>Arctiinae</taxon>
        <taxon>Arctium</taxon>
    </lineage>
</organism>
<evidence type="ECO:0000313" key="1">
    <source>
        <dbReference type="EMBL" id="KAI3702538.1"/>
    </source>
</evidence>
<name>A0ACB8ZY13_ARCLA</name>
<dbReference type="Proteomes" id="UP001055879">
    <property type="component" value="Linkage Group LG09"/>
</dbReference>
<gene>
    <name evidence="1" type="ORF">L6452_28278</name>
</gene>
<reference evidence="1 2" key="2">
    <citation type="journal article" date="2022" name="Mol. Ecol. Resour.">
        <title>The genomes of chicory, endive, great burdock and yacon provide insights into Asteraceae paleo-polyploidization history and plant inulin production.</title>
        <authorList>
            <person name="Fan W."/>
            <person name="Wang S."/>
            <person name="Wang H."/>
            <person name="Wang A."/>
            <person name="Jiang F."/>
            <person name="Liu H."/>
            <person name="Zhao H."/>
            <person name="Xu D."/>
            <person name="Zhang Y."/>
        </authorList>
    </citation>
    <scope>NUCLEOTIDE SEQUENCE [LARGE SCALE GENOMIC DNA]</scope>
    <source>
        <strain evidence="2">cv. Niubang</strain>
    </source>
</reference>
<dbReference type="EMBL" id="CM042055">
    <property type="protein sequence ID" value="KAI3702538.1"/>
    <property type="molecule type" value="Genomic_DNA"/>
</dbReference>